<dbReference type="GO" id="GO:0016887">
    <property type="term" value="F:ATP hydrolysis activity"/>
    <property type="evidence" value="ECO:0007669"/>
    <property type="project" value="InterPro"/>
</dbReference>
<dbReference type="SUPFAM" id="SSF52540">
    <property type="entry name" value="P-loop containing nucleoside triphosphate hydrolases"/>
    <property type="match status" value="1"/>
</dbReference>
<dbReference type="PROSITE" id="PS00211">
    <property type="entry name" value="ABC_TRANSPORTER_1"/>
    <property type="match status" value="1"/>
</dbReference>
<sequence>MSAQDVVLEARGVTRSFGAEVAVEDLDLTVRAGEVHALVGLNGAGKTTLMRLLLGMLRCDSGTTCLRDGDAGLVDVRRLRPPAWASVGHLVETPFTYAELTVLETVRCAARLHGLTAAEAGPASQQIIGALALDHWSGRRTGTLSLGNRQRVGLASAMVHRPGLLVLDEPSNALDPAGVLVVRREILDAAGRGAAVLVSSHHLDEVARIADRITVLHRGQVVGTLPPDGADLERAFFAMVYGAEADGHLELPGDPAGPRRT</sequence>
<keyword evidence="7" id="KW-1185">Reference proteome</keyword>
<dbReference type="SMART" id="SM00382">
    <property type="entry name" value="AAA"/>
    <property type="match status" value="1"/>
</dbReference>
<dbReference type="RefSeq" id="WP_208053914.1">
    <property type="nucleotide sequence ID" value="NZ_JAGEMK010000001.1"/>
</dbReference>
<gene>
    <name evidence="6" type="ORF">J4G33_00315</name>
</gene>
<dbReference type="PROSITE" id="PS50893">
    <property type="entry name" value="ABC_TRANSPORTER_2"/>
    <property type="match status" value="1"/>
</dbReference>
<evidence type="ECO:0000259" key="5">
    <source>
        <dbReference type="PROSITE" id="PS50893"/>
    </source>
</evidence>
<evidence type="ECO:0000256" key="2">
    <source>
        <dbReference type="ARBA" id="ARBA00022448"/>
    </source>
</evidence>
<reference evidence="6" key="1">
    <citation type="submission" date="2021-03" db="EMBL/GenBank/DDBJ databases">
        <title>Actinotalea soli sp. nov., isolated from soil.</title>
        <authorList>
            <person name="Ping W."/>
            <person name="Zhang J."/>
        </authorList>
    </citation>
    <scope>NUCLEOTIDE SEQUENCE</scope>
    <source>
        <strain evidence="6">BY-33</strain>
    </source>
</reference>
<keyword evidence="2" id="KW-0813">Transport</keyword>
<dbReference type="GO" id="GO:0005524">
    <property type="term" value="F:ATP binding"/>
    <property type="evidence" value="ECO:0007669"/>
    <property type="project" value="UniProtKB-KW"/>
</dbReference>
<comment type="similarity">
    <text evidence="1">Belongs to the ABC transporter superfamily.</text>
</comment>
<dbReference type="PANTHER" id="PTHR43335">
    <property type="entry name" value="ABC TRANSPORTER, ATP-BINDING PROTEIN"/>
    <property type="match status" value="1"/>
</dbReference>
<dbReference type="InterPro" id="IPR003439">
    <property type="entry name" value="ABC_transporter-like_ATP-bd"/>
</dbReference>
<accession>A0A939LPQ2</accession>
<proteinExistence type="inferred from homology"/>
<dbReference type="PANTHER" id="PTHR43335:SF4">
    <property type="entry name" value="ABC TRANSPORTER, ATP-BINDING PROTEIN"/>
    <property type="match status" value="1"/>
</dbReference>
<dbReference type="InterPro" id="IPR017871">
    <property type="entry name" value="ABC_transporter-like_CS"/>
</dbReference>
<dbReference type="AlphaFoldDB" id="A0A939LPQ2"/>
<dbReference type="Proteomes" id="UP000664209">
    <property type="component" value="Unassembled WGS sequence"/>
</dbReference>
<protein>
    <submittedName>
        <fullName evidence="6">ABC transporter ATP-binding protein</fullName>
    </submittedName>
</protein>
<dbReference type="InterPro" id="IPR003593">
    <property type="entry name" value="AAA+_ATPase"/>
</dbReference>
<feature type="domain" description="ABC transporter" evidence="5">
    <location>
        <begin position="8"/>
        <end position="243"/>
    </location>
</feature>
<dbReference type="InterPro" id="IPR027417">
    <property type="entry name" value="P-loop_NTPase"/>
</dbReference>
<dbReference type="Gene3D" id="3.40.50.300">
    <property type="entry name" value="P-loop containing nucleotide triphosphate hydrolases"/>
    <property type="match status" value="1"/>
</dbReference>
<dbReference type="Pfam" id="PF00005">
    <property type="entry name" value="ABC_tran"/>
    <property type="match status" value="1"/>
</dbReference>
<comment type="caution">
    <text evidence="6">The sequence shown here is derived from an EMBL/GenBank/DDBJ whole genome shotgun (WGS) entry which is preliminary data.</text>
</comment>
<dbReference type="EMBL" id="JAGEMK010000001">
    <property type="protein sequence ID" value="MBO1750240.1"/>
    <property type="molecule type" value="Genomic_DNA"/>
</dbReference>
<name>A0A939LPQ2_9CELL</name>
<evidence type="ECO:0000313" key="7">
    <source>
        <dbReference type="Proteomes" id="UP000664209"/>
    </source>
</evidence>
<evidence type="ECO:0000313" key="6">
    <source>
        <dbReference type="EMBL" id="MBO1750240.1"/>
    </source>
</evidence>
<organism evidence="6 7">
    <name type="scientific">Actinotalea soli</name>
    <dbReference type="NCBI Taxonomy" id="2819234"/>
    <lineage>
        <taxon>Bacteria</taxon>
        <taxon>Bacillati</taxon>
        <taxon>Actinomycetota</taxon>
        <taxon>Actinomycetes</taxon>
        <taxon>Micrococcales</taxon>
        <taxon>Cellulomonadaceae</taxon>
        <taxon>Actinotalea</taxon>
    </lineage>
</organism>
<keyword evidence="3" id="KW-0547">Nucleotide-binding</keyword>
<keyword evidence="4 6" id="KW-0067">ATP-binding</keyword>
<evidence type="ECO:0000256" key="3">
    <source>
        <dbReference type="ARBA" id="ARBA00022741"/>
    </source>
</evidence>
<evidence type="ECO:0000256" key="4">
    <source>
        <dbReference type="ARBA" id="ARBA00022840"/>
    </source>
</evidence>
<evidence type="ECO:0000256" key="1">
    <source>
        <dbReference type="ARBA" id="ARBA00005417"/>
    </source>
</evidence>